<evidence type="ECO:0000256" key="1">
    <source>
        <dbReference type="ARBA" id="ARBA00009005"/>
    </source>
</evidence>
<dbReference type="GO" id="GO:0006915">
    <property type="term" value="P:apoptotic process"/>
    <property type="evidence" value="ECO:0007669"/>
    <property type="project" value="UniProtKB-KW"/>
</dbReference>
<dbReference type="GO" id="GO:0004197">
    <property type="term" value="F:cysteine-type endopeptidase activity"/>
    <property type="evidence" value="ECO:0007669"/>
    <property type="project" value="InterPro"/>
</dbReference>
<evidence type="ECO:0000313" key="6">
    <source>
        <dbReference type="EMBL" id="OSS48112.1"/>
    </source>
</evidence>
<keyword evidence="2" id="KW-0053">Apoptosis</keyword>
<organism evidence="6 7">
    <name type="scientific">Epicoccum nigrum</name>
    <name type="common">Soil fungus</name>
    <name type="synonym">Epicoccum purpurascens</name>
    <dbReference type="NCBI Taxonomy" id="105696"/>
    <lineage>
        <taxon>Eukaryota</taxon>
        <taxon>Fungi</taxon>
        <taxon>Dikarya</taxon>
        <taxon>Ascomycota</taxon>
        <taxon>Pezizomycotina</taxon>
        <taxon>Dothideomycetes</taxon>
        <taxon>Pleosporomycetidae</taxon>
        <taxon>Pleosporales</taxon>
        <taxon>Pleosporineae</taxon>
        <taxon>Didymellaceae</taxon>
        <taxon>Epicoccum</taxon>
    </lineage>
</organism>
<dbReference type="InterPro" id="IPR029030">
    <property type="entry name" value="Caspase-like_dom_sf"/>
</dbReference>
<comment type="similarity">
    <text evidence="1">Belongs to the peptidase C14B family.</text>
</comment>
<sequence length="310" mass="34468">MNNSPVKKSLLIGINYTGSGHELRGCHSDVENMAEFLSYRGYRREDQVILRDDLPGRNYPSHSNILAAMNWLVSTPGTTNFLHYSGHGGQEPDNNRTTGFDDTICPVDFERAGQINSTTLHQMLVSSLPPNSTLFVILDCCHSGSAVELPYVYRTDDDGQISMMDNLKAGVNLALEADALLNGRYGLNSVAAAKQMLGDANNFFQGFRHQHHGPAGLEADHTGRNWSREQKFVTMYSGCRDEETSADAYIAGKNCGAMTWAFLETMKRNLNPSYIETLQDTRTVLRGSHYKQVPQLSVGVQFDLNQPLRL</sequence>
<keyword evidence="3" id="KW-0378">Hydrolase</keyword>
<dbReference type="Pfam" id="PF00656">
    <property type="entry name" value="Peptidase_C14"/>
    <property type="match status" value="1"/>
</dbReference>
<dbReference type="InParanoid" id="A0A1Y2LWU0"/>
<dbReference type="GO" id="GO:0005737">
    <property type="term" value="C:cytoplasm"/>
    <property type="evidence" value="ECO:0007669"/>
    <property type="project" value="TreeGrafter"/>
</dbReference>
<dbReference type="GO" id="GO:0006508">
    <property type="term" value="P:proteolysis"/>
    <property type="evidence" value="ECO:0007669"/>
    <property type="project" value="InterPro"/>
</dbReference>
<proteinExistence type="inferred from homology"/>
<keyword evidence="7" id="KW-1185">Reference proteome</keyword>
<dbReference type="InterPro" id="IPR011600">
    <property type="entry name" value="Pept_C14_caspase"/>
</dbReference>
<dbReference type="Gene3D" id="3.40.50.12660">
    <property type="match status" value="2"/>
</dbReference>
<dbReference type="AlphaFoldDB" id="A0A1Y2LWU0"/>
<dbReference type="InterPro" id="IPR050452">
    <property type="entry name" value="Metacaspase"/>
</dbReference>
<dbReference type="PANTHER" id="PTHR48104:SF30">
    <property type="entry name" value="METACASPASE-1"/>
    <property type="match status" value="1"/>
</dbReference>
<keyword evidence="4" id="KW-0865">Zymogen</keyword>
<evidence type="ECO:0000313" key="7">
    <source>
        <dbReference type="Proteomes" id="UP000193240"/>
    </source>
</evidence>
<evidence type="ECO:0000256" key="4">
    <source>
        <dbReference type="ARBA" id="ARBA00023145"/>
    </source>
</evidence>
<reference evidence="6 7" key="1">
    <citation type="journal article" date="2017" name="Genome Announc.">
        <title>Genome sequence of the saprophytic ascomycete Epicoccum nigrum ICMP 19927 strain isolated from New Zealand.</title>
        <authorList>
            <person name="Fokin M."/>
            <person name="Fleetwood D."/>
            <person name="Weir B.S."/>
            <person name="Villas-Boas S.G."/>
        </authorList>
    </citation>
    <scope>NUCLEOTIDE SEQUENCE [LARGE SCALE GENOMIC DNA]</scope>
    <source>
        <strain evidence="6 7">ICMP 19927</strain>
    </source>
</reference>
<evidence type="ECO:0000259" key="5">
    <source>
        <dbReference type="Pfam" id="PF00656"/>
    </source>
</evidence>
<evidence type="ECO:0000256" key="2">
    <source>
        <dbReference type="ARBA" id="ARBA00022703"/>
    </source>
</evidence>
<evidence type="ECO:0000256" key="3">
    <source>
        <dbReference type="ARBA" id="ARBA00022807"/>
    </source>
</evidence>
<gene>
    <name evidence="6" type="ORF">B5807_06637</name>
</gene>
<name>A0A1Y2LWU0_EPING</name>
<dbReference type="Proteomes" id="UP000193240">
    <property type="component" value="Unassembled WGS sequence"/>
</dbReference>
<accession>A0A1Y2LWU0</accession>
<feature type="domain" description="Peptidase C14 caspase" evidence="5">
    <location>
        <begin position="8"/>
        <end position="298"/>
    </location>
</feature>
<protein>
    <recommendedName>
        <fullName evidence="5">Peptidase C14 caspase domain-containing protein</fullName>
    </recommendedName>
</protein>
<dbReference type="EMBL" id="KZ107847">
    <property type="protein sequence ID" value="OSS48112.1"/>
    <property type="molecule type" value="Genomic_DNA"/>
</dbReference>
<dbReference type="OMA" id="NCGAMTW"/>
<dbReference type="PANTHER" id="PTHR48104">
    <property type="entry name" value="METACASPASE-4"/>
    <property type="match status" value="1"/>
</dbReference>
<keyword evidence="3" id="KW-0788">Thiol protease</keyword>
<keyword evidence="3" id="KW-0645">Protease</keyword>
<dbReference type="SUPFAM" id="SSF52129">
    <property type="entry name" value="Caspase-like"/>
    <property type="match status" value="1"/>
</dbReference>